<keyword evidence="2" id="KW-1185">Reference proteome</keyword>
<dbReference type="RefSeq" id="WP_304414700.1">
    <property type="nucleotide sequence ID" value="NZ_JAUSVZ010000025.1"/>
</dbReference>
<protein>
    <submittedName>
        <fullName evidence="1">SLT domain-containing protein</fullName>
    </submittedName>
</protein>
<name>A0AA48MCX0_9BACL</name>
<dbReference type="Gene3D" id="1.10.530.10">
    <property type="match status" value="1"/>
</dbReference>
<dbReference type="AlphaFoldDB" id="A0AA48MCX0"/>
<dbReference type="EMBL" id="OY569118">
    <property type="protein sequence ID" value="CAJ1004003.1"/>
    <property type="molecule type" value="Genomic_DNA"/>
</dbReference>
<dbReference type="InterPro" id="IPR023346">
    <property type="entry name" value="Lysozyme-like_dom_sf"/>
</dbReference>
<accession>A0AA48MCX0</accession>
<dbReference type="SUPFAM" id="SSF53955">
    <property type="entry name" value="Lysozyme-like"/>
    <property type="match status" value="1"/>
</dbReference>
<proteinExistence type="predicted"/>
<organism evidence="1 2">
    <name type="scientific">Brevibacillus aydinogluensis</name>
    <dbReference type="NCBI Taxonomy" id="927786"/>
    <lineage>
        <taxon>Bacteria</taxon>
        <taxon>Bacillati</taxon>
        <taxon>Bacillota</taxon>
        <taxon>Bacilli</taxon>
        <taxon>Bacillales</taxon>
        <taxon>Paenibacillaceae</taxon>
        <taxon>Brevibacillus</taxon>
    </lineage>
</organism>
<evidence type="ECO:0000313" key="1">
    <source>
        <dbReference type="EMBL" id="CAJ1004003.1"/>
    </source>
</evidence>
<dbReference type="KEGG" id="bayd:BSPP4475_16965"/>
<reference evidence="1" key="1">
    <citation type="submission" date="2023-07" db="EMBL/GenBank/DDBJ databases">
        <authorList>
            <person name="Ivanov I."/>
            <person name="Teneva D."/>
            <person name="Stoikov I."/>
        </authorList>
    </citation>
    <scope>NUCLEOTIDE SEQUENCE</scope>
    <source>
        <strain evidence="1">4475</strain>
    </source>
</reference>
<sequence>MPFTVEVCPPCSESGWEVHDIRNKMIRQWRTYANRWGQHFGVNPGLILAVISLESNGNVGAGRGTSYVGLTQIGQGILDMYNKAKKTSYKLTDLTGDGPTIKTESAAADLAIKIFAEFISNALTALDASTDTYPLDRLVKDATTNWNGSICSGTYTLTFYPFSAENGGTATGRRIPNNFSCYGENIYRLMNYANSWCGTSPWYSRSLSDITFSDTYRKVVGRKV</sequence>
<evidence type="ECO:0000313" key="2">
    <source>
        <dbReference type="Proteomes" id="UP001189619"/>
    </source>
</evidence>
<dbReference type="Proteomes" id="UP001189619">
    <property type="component" value="Chromosome"/>
</dbReference>
<gene>
    <name evidence="1" type="ORF">BSPP4475_16965</name>
</gene>